<gene>
    <name evidence="9" type="ORF">FHS68_003598</name>
</gene>
<dbReference type="PRINTS" id="PR00344">
    <property type="entry name" value="BCTRLSENSOR"/>
</dbReference>
<evidence type="ECO:0000313" key="9">
    <source>
        <dbReference type="EMBL" id="NIJ54416.1"/>
    </source>
</evidence>
<dbReference type="InterPro" id="IPR003594">
    <property type="entry name" value="HATPase_dom"/>
</dbReference>
<evidence type="ECO:0000259" key="8">
    <source>
        <dbReference type="PROSITE" id="PS50110"/>
    </source>
</evidence>
<dbReference type="Pfam" id="PF07494">
    <property type="entry name" value="Reg_prop"/>
    <property type="match status" value="8"/>
</dbReference>
<dbReference type="InterPro" id="IPR011123">
    <property type="entry name" value="Y_Y_Y"/>
</dbReference>
<dbReference type="Gene3D" id="3.40.50.2300">
    <property type="match status" value="1"/>
</dbReference>
<dbReference type="SUPFAM" id="SSF52172">
    <property type="entry name" value="CheY-like"/>
    <property type="match status" value="1"/>
</dbReference>
<dbReference type="Pfam" id="PF00072">
    <property type="entry name" value="Response_reg"/>
    <property type="match status" value="1"/>
</dbReference>
<dbReference type="RefSeq" id="WP_167272561.1">
    <property type="nucleotide sequence ID" value="NZ_JAASQJ010000003.1"/>
</dbReference>
<evidence type="ECO:0000313" key="10">
    <source>
        <dbReference type="Proteomes" id="UP001179181"/>
    </source>
</evidence>
<organism evidence="9 10">
    <name type="scientific">Dyadobacter arcticus</name>
    <dbReference type="NCBI Taxonomy" id="1078754"/>
    <lineage>
        <taxon>Bacteria</taxon>
        <taxon>Pseudomonadati</taxon>
        <taxon>Bacteroidota</taxon>
        <taxon>Cytophagia</taxon>
        <taxon>Cytophagales</taxon>
        <taxon>Spirosomataceae</taxon>
        <taxon>Dyadobacter</taxon>
    </lineage>
</organism>
<dbReference type="SMART" id="SM00387">
    <property type="entry name" value="HATPase_c"/>
    <property type="match status" value="1"/>
</dbReference>
<dbReference type="InterPro" id="IPR003661">
    <property type="entry name" value="HisK_dim/P_dom"/>
</dbReference>
<reference evidence="9 10" key="1">
    <citation type="submission" date="2020-03" db="EMBL/GenBank/DDBJ databases">
        <title>Genomic Encyclopedia of Type Strains, Phase IV (KMG-IV): sequencing the most valuable type-strain genomes for metagenomic binning, comparative biology and taxonomic classification.</title>
        <authorList>
            <person name="Goeker M."/>
        </authorList>
    </citation>
    <scope>NUCLEOTIDE SEQUENCE [LARGE SCALE GENOMIC DNA]</scope>
    <source>
        <strain evidence="9 10">DSM 102865</strain>
    </source>
</reference>
<dbReference type="SMART" id="SM00448">
    <property type="entry name" value="REC"/>
    <property type="match status" value="1"/>
</dbReference>
<protein>
    <recommendedName>
        <fullName evidence="2">histidine kinase</fullName>
        <ecNumber evidence="2">2.7.13.3</ecNumber>
    </recommendedName>
</protein>
<dbReference type="InterPro" id="IPR004358">
    <property type="entry name" value="Sig_transdc_His_kin-like_C"/>
</dbReference>
<dbReference type="SMART" id="SM00388">
    <property type="entry name" value="HisKA"/>
    <property type="match status" value="1"/>
</dbReference>
<feature type="domain" description="Response regulatory" evidence="8">
    <location>
        <begin position="1169"/>
        <end position="1284"/>
    </location>
</feature>
<dbReference type="InterPro" id="IPR011047">
    <property type="entry name" value="Quinoprotein_ADH-like_sf"/>
</dbReference>
<dbReference type="SUPFAM" id="SSF63829">
    <property type="entry name" value="Calcium-dependent phosphotriesterase"/>
    <property type="match status" value="2"/>
</dbReference>
<dbReference type="CDD" id="cd00082">
    <property type="entry name" value="HisKA"/>
    <property type="match status" value="1"/>
</dbReference>
<dbReference type="PANTHER" id="PTHR43547:SF2">
    <property type="entry name" value="HYBRID SIGNAL TRANSDUCTION HISTIDINE KINASE C"/>
    <property type="match status" value="1"/>
</dbReference>
<dbReference type="InterPro" id="IPR013783">
    <property type="entry name" value="Ig-like_fold"/>
</dbReference>
<keyword evidence="9" id="KW-0418">Kinase</keyword>
<evidence type="ECO:0000259" key="7">
    <source>
        <dbReference type="PROSITE" id="PS50109"/>
    </source>
</evidence>
<comment type="caution">
    <text evidence="9">The sequence shown here is derived from an EMBL/GenBank/DDBJ whole genome shotgun (WGS) entry which is preliminary data.</text>
</comment>
<dbReference type="Pfam" id="PF02518">
    <property type="entry name" value="HATPase_c"/>
    <property type="match status" value="1"/>
</dbReference>
<dbReference type="EMBL" id="JAASQJ010000003">
    <property type="protein sequence ID" value="NIJ54416.1"/>
    <property type="molecule type" value="Genomic_DNA"/>
</dbReference>
<feature type="chain" id="PRO_5046796402" description="histidine kinase" evidence="6">
    <location>
        <begin position="22"/>
        <end position="1294"/>
    </location>
</feature>
<keyword evidence="3 4" id="KW-0597">Phosphoprotein</keyword>
<sequence>MKLFLCFFYYAWLLQGLSAVAFGQSKPLHFKHLSSENGLIDNHVNCVFQDRKGFVWIGTNGGLNRYDGTEFKTYKNDEKDQNSLSNDVITSLAEDGSGNIWIATSGGGLNRFDRKKGLFKHYLSDKKNQTSIAGNFINRIVFDKGGNLWLATTGGLDVFDPVKQIVTTHYKFDLKNEKSLSDDNVNTVFCDREGRIWAGTSSGLNLLDQHTGLFKRFITDINSETSLSGNDVRCVYQDSKNRIWIGTYGSGLNLYQSNDGTFRRFKNNPENPSSISINTVTSINENNGSIWVGTENGGLNILNTTAWTFAAYKHDEIDPSSIAGNSVDYIYKDRQGNLWLGIYSGGINIYKSNNSFEHFQHNSSENSISNNSVLCFYQDDARNLWIGTDGGGLNLFDPKTQKFKAYQHNKSGNAISGDYVLAIIGDDDQNIWVGTWGEGVSVFDPKTRQFTVFKHQPEVPTSLQNNDIYALAKTPDHKIWLSTYGQGIDAYDPATKIFKHYLNDPSNSKSLSDNTVNCFLTDRKGNLWLGTGSGQLSRYDKASDTFTAFTVSGNETVSNSSVNSLVEDRNGILWLCTLKGLVRFDPVSHKFKKYTTESGLINNVTEAIVEDAMGMLWISTDEGLSKFDPKLEKFQNYSTAYGLQAKEFKQKSGYKDREGNLYFGGVNGFNKFNPSQISQDNGRYPIVITRFKIFNRDITAAKSGDMESVLSQDISETRSVTLSHDQSFISLDYAALDYISNQKNYAYILEKFDKDWNYVGNENTAVYTNLPPGRYLFKVKVQNIAGEWIGGTDSLAIIITPPFWATWWFRLAAVLFILTSAYLLHRYRVNAMIRQKAVLEKLVEERTTTVQKQSEELHAQSDHLQLLNEELQSQSEELRVQAEELHEQHDQEQLAREEAERANQAKSIFLATMSHEIRTPMNGVIGMTALLSETELTDEQREYTKTIASCGETLVNVINDILDFSKIESGKTDLEEREYELRLTIGEIKDLFALTASKKNIDLLYHIDPDLPEFLIGDSLRLKQILTNLISNAIKFTAKGEVSVNIFKHSEAANGEMGIGFIVKDTGIGIKSDDLSNLFKAFSQVDSSVNRRYGGTGLGLVISERLIRLMGGEISVKSEYGIGSVFQFHIMTKLSSRISEKGMAAIALSGIKEKQVLLHEDFAAEYPLVILVAEDNLVNQKFIRYVLKKMGYEVEIASNGAEVLARLAKNSYDVILMDVQMPEMDGLEATKVIREQYGPLPYIVALTANAMNEDRNNCLSIGMDDYMAKPMKLELIKEVLIRAFQKIHKQHPDI</sequence>
<name>A0ABX0UN86_9BACT</name>
<feature type="signal peptide" evidence="6">
    <location>
        <begin position="1"/>
        <end position="21"/>
    </location>
</feature>
<feature type="domain" description="Histidine kinase" evidence="7">
    <location>
        <begin position="912"/>
        <end position="1134"/>
    </location>
</feature>
<dbReference type="Pfam" id="PF00512">
    <property type="entry name" value="HisKA"/>
    <property type="match status" value="1"/>
</dbReference>
<dbReference type="CDD" id="cd16922">
    <property type="entry name" value="HATPase_EvgS-ArcB-TorS-like"/>
    <property type="match status" value="1"/>
</dbReference>
<evidence type="ECO:0000256" key="5">
    <source>
        <dbReference type="SAM" id="Coils"/>
    </source>
</evidence>
<dbReference type="PROSITE" id="PS50109">
    <property type="entry name" value="HIS_KIN"/>
    <property type="match status" value="1"/>
</dbReference>
<dbReference type="SUPFAM" id="SSF55874">
    <property type="entry name" value="ATPase domain of HSP90 chaperone/DNA topoisomerase II/histidine kinase"/>
    <property type="match status" value="1"/>
</dbReference>
<keyword evidence="6" id="KW-0732">Signal</keyword>
<dbReference type="PROSITE" id="PS50110">
    <property type="entry name" value="RESPONSE_REGULATORY"/>
    <property type="match status" value="1"/>
</dbReference>
<evidence type="ECO:0000256" key="2">
    <source>
        <dbReference type="ARBA" id="ARBA00012438"/>
    </source>
</evidence>
<dbReference type="EC" id="2.7.13.3" evidence="2"/>
<comment type="catalytic activity">
    <reaction evidence="1">
        <text>ATP + protein L-histidine = ADP + protein N-phospho-L-histidine.</text>
        <dbReference type="EC" id="2.7.13.3"/>
    </reaction>
</comment>
<evidence type="ECO:0000256" key="4">
    <source>
        <dbReference type="PROSITE-ProRule" id="PRU00169"/>
    </source>
</evidence>
<keyword evidence="9" id="KW-0808">Transferase</keyword>
<dbReference type="PANTHER" id="PTHR43547">
    <property type="entry name" value="TWO-COMPONENT HISTIDINE KINASE"/>
    <property type="match status" value="1"/>
</dbReference>
<evidence type="ECO:0000256" key="1">
    <source>
        <dbReference type="ARBA" id="ARBA00000085"/>
    </source>
</evidence>
<dbReference type="InterPro" id="IPR005467">
    <property type="entry name" value="His_kinase_dom"/>
</dbReference>
<dbReference type="InterPro" id="IPR036890">
    <property type="entry name" value="HATPase_C_sf"/>
</dbReference>
<dbReference type="Gene3D" id="2.130.10.10">
    <property type="entry name" value="YVTN repeat-like/Quinoprotein amine dehydrogenase"/>
    <property type="match status" value="2"/>
</dbReference>
<dbReference type="InterPro" id="IPR011006">
    <property type="entry name" value="CheY-like_superfamily"/>
</dbReference>
<dbReference type="InterPro" id="IPR001789">
    <property type="entry name" value="Sig_transdc_resp-reg_receiver"/>
</dbReference>
<dbReference type="GO" id="GO:0016301">
    <property type="term" value="F:kinase activity"/>
    <property type="evidence" value="ECO:0007669"/>
    <property type="project" value="UniProtKB-KW"/>
</dbReference>
<evidence type="ECO:0000256" key="3">
    <source>
        <dbReference type="ARBA" id="ARBA00022553"/>
    </source>
</evidence>
<proteinExistence type="predicted"/>
<dbReference type="InterPro" id="IPR036097">
    <property type="entry name" value="HisK_dim/P_sf"/>
</dbReference>
<keyword evidence="10" id="KW-1185">Reference proteome</keyword>
<dbReference type="Gene3D" id="2.60.40.10">
    <property type="entry name" value="Immunoglobulins"/>
    <property type="match status" value="1"/>
</dbReference>
<dbReference type="SUPFAM" id="SSF47384">
    <property type="entry name" value="Homodimeric domain of signal transducing histidine kinase"/>
    <property type="match status" value="1"/>
</dbReference>
<dbReference type="SUPFAM" id="SSF50998">
    <property type="entry name" value="Quinoprotein alcohol dehydrogenase-like"/>
    <property type="match status" value="1"/>
</dbReference>
<dbReference type="Pfam" id="PF07495">
    <property type="entry name" value="Y_Y_Y"/>
    <property type="match status" value="1"/>
</dbReference>
<dbReference type="CDD" id="cd17546">
    <property type="entry name" value="REC_hyHK_CKI1_RcsC-like"/>
    <property type="match status" value="1"/>
</dbReference>
<feature type="coiled-coil region" evidence="5">
    <location>
        <begin position="850"/>
        <end position="905"/>
    </location>
</feature>
<dbReference type="InterPro" id="IPR011110">
    <property type="entry name" value="Reg_prop"/>
</dbReference>
<dbReference type="InterPro" id="IPR015943">
    <property type="entry name" value="WD40/YVTN_repeat-like_dom_sf"/>
</dbReference>
<feature type="modified residue" description="4-aspartylphosphate" evidence="4">
    <location>
        <position position="1218"/>
    </location>
</feature>
<keyword evidence="5" id="KW-0175">Coiled coil</keyword>
<dbReference type="Proteomes" id="UP001179181">
    <property type="component" value="Unassembled WGS sequence"/>
</dbReference>
<evidence type="ECO:0000256" key="6">
    <source>
        <dbReference type="SAM" id="SignalP"/>
    </source>
</evidence>
<dbReference type="Gene3D" id="3.30.565.10">
    <property type="entry name" value="Histidine kinase-like ATPase, C-terminal domain"/>
    <property type="match status" value="1"/>
</dbReference>
<accession>A0ABX0UN86</accession>
<dbReference type="Gene3D" id="1.10.287.130">
    <property type="match status" value="1"/>
</dbReference>